<organism evidence="1 2">
    <name type="scientific">Sphingobium baderi LL03</name>
    <dbReference type="NCBI Taxonomy" id="1114964"/>
    <lineage>
        <taxon>Bacteria</taxon>
        <taxon>Pseudomonadati</taxon>
        <taxon>Pseudomonadota</taxon>
        <taxon>Alphaproteobacteria</taxon>
        <taxon>Sphingomonadales</taxon>
        <taxon>Sphingomonadaceae</taxon>
        <taxon>Sphingobium</taxon>
    </lineage>
</organism>
<sequence>MTDTSSPTEEAIRAYGDDLIRRKLIDAEIPGAVVEFDPDEAERAGAFVEDALSEADARDAEDGVEIEPADRAKLSLFAAARNA</sequence>
<accession>T0I8A9</accession>
<proteinExistence type="predicted"/>
<reference evidence="1 2" key="1">
    <citation type="journal article" date="2013" name="Genome Announc.">
        <title>Draft Genome Sequence of a Hexachlorocyclohexane-Degrading Bacterium, Sphingobium baderi Strain LL03T.</title>
        <authorList>
            <person name="Kaur J."/>
            <person name="Verma H."/>
            <person name="Tripathi C."/>
            <person name="Khurana J.P."/>
            <person name="Lal R."/>
        </authorList>
    </citation>
    <scope>NUCLEOTIDE SEQUENCE [LARGE SCALE GENOMIC DNA]</scope>
    <source>
        <strain evidence="1 2">LL03</strain>
    </source>
</reference>
<gene>
    <name evidence="1" type="ORF">L485_01915</name>
</gene>
<dbReference type="EMBL" id="ATIB01000021">
    <property type="protein sequence ID" value="EQB05829.1"/>
    <property type="molecule type" value="Genomic_DNA"/>
</dbReference>
<dbReference type="PATRIC" id="fig|1114964.3.peg.351"/>
<dbReference type="RefSeq" id="WP_017184068.1">
    <property type="nucleotide sequence ID" value="NZ_ATIB01000021.1"/>
</dbReference>
<name>T0I8A9_9SPHN</name>
<keyword evidence="2" id="KW-1185">Reference proteome</keyword>
<comment type="caution">
    <text evidence="1">The sequence shown here is derived from an EMBL/GenBank/DDBJ whole genome shotgun (WGS) entry which is preliminary data.</text>
</comment>
<protein>
    <submittedName>
        <fullName evidence="1">Conjugal transfer protein</fullName>
    </submittedName>
</protein>
<evidence type="ECO:0000313" key="1">
    <source>
        <dbReference type="EMBL" id="EQB05829.1"/>
    </source>
</evidence>
<dbReference type="AlphaFoldDB" id="T0I8A9"/>
<evidence type="ECO:0000313" key="2">
    <source>
        <dbReference type="Proteomes" id="UP000015524"/>
    </source>
</evidence>
<dbReference type="Proteomes" id="UP000015524">
    <property type="component" value="Unassembled WGS sequence"/>
</dbReference>
<dbReference type="OrthoDB" id="7477520at2"/>
<dbReference type="eggNOG" id="ENOG5031542">
    <property type="taxonomic scope" value="Bacteria"/>
</dbReference>